<dbReference type="NCBIfam" id="NF004366">
    <property type="entry name" value="PRK05738.3-2"/>
    <property type="match status" value="1"/>
</dbReference>
<evidence type="ECO:0000256" key="3">
    <source>
        <dbReference type="ARBA" id="ARBA00022884"/>
    </source>
</evidence>
<dbReference type="Pfam" id="PF00276">
    <property type="entry name" value="Ribosomal_L23"/>
    <property type="match status" value="1"/>
</dbReference>
<keyword evidence="4 6" id="KW-0689">Ribosomal protein</keyword>
<keyword evidence="9" id="KW-1185">Reference proteome</keyword>
<dbReference type="GO" id="GO:0006412">
    <property type="term" value="P:translation"/>
    <property type="evidence" value="ECO:0007669"/>
    <property type="project" value="UniProtKB-UniRule"/>
</dbReference>
<dbReference type="FunFam" id="3.30.70.330:FF:000001">
    <property type="entry name" value="50S ribosomal protein L23"/>
    <property type="match status" value="1"/>
</dbReference>
<gene>
    <name evidence="6" type="primary">rplW</name>
    <name evidence="8" type="ordered locus">Mahau_2154</name>
</gene>
<name>F4A2Y3_MAHA5</name>
<reference evidence="9" key="1">
    <citation type="submission" date="2010-11" db="EMBL/GenBank/DDBJ databases">
        <title>The complete genome of Mahella australiensis DSM 15567.</title>
        <authorList>
            <consortium name="US DOE Joint Genome Institute (JGI-PGF)"/>
            <person name="Lucas S."/>
            <person name="Copeland A."/>
            <person name="Lapidus A."/>
            <person name="Bruce D."/>
            <person name="Goodwin L."/>
            <person name="Pitluck S."/>
            <person name="Kyrpides N."/>
            <person name="Mavromatis K."/>
            <person name="Pagani I."/>
            <person name="Ivanova N."/>
            <person name="Teshima H."/>
            <person name="Brettin T."/>
            <person name="Detter J.C."/>
            <person name="Han C."/>
            <person name="Tapia R."/>
            <person name="Land M."/>
            <person name="Hauser L."/>
            <person name="Markowitz V."/>
            <person name="Cheng J.-F."/>
            <person name="Hugenholtz P."/>
            <person name="Woyke T."/>
            <person name="Wu D."/>
            <person name="Spring S."/>
            <person name="Pukall R."/>
            <person name="Steenblock K."/>
            <person name="Schneider S."/>
            <person name="Klenk H.-P."/>
            <person name="Eisen J.A."/>
        </authorList>
    </citation>
    <scope>NUCLEOTIDE SEQUENCE [LARGE SCALE GENOMIC DNA]</scope>
    <source>
        <strain evidence="9">DSM 15567 / CIP 107919 / 50-1 BON</strain>
    </source>
</reference>
<dbReference type="InterPro" id="IPR012677">
    <property type="entry name" value="Nucleotide-bd_a/b_plait_sf"/>
</dbReference>
<organism evidence="8 9">
    <name type="scientific">Mahella australiensis (strain DSM 15567 / CIP 107919 / 50-1 BON)</name>
    <dbReference type="NCBI Taxonomy" id="697281"/>
    <lineage>
        <taxon>Bacteria</taxon>
        <taxon>Bacillati</taxon>
        <taxon>Bacillota</taxon>
        <taxon>Clostridia</taxon>
        <taxon>Thermoanaerobacterales</taxon>
        <taxon>Thermoanaerobacterales Family IV. Incertae Sedis</taxon>
        <taxon>Mahella</taxon>
    </lineage>
</organism>
<dbReference type="NCBIfam" id="NF004363">
    <property type="entry name" value="PRK05738.2-4"/>
    <property type="match status" value="1"/>
</dbReference>
<proteinExistence type="inferred from homology"/>
<dbReference type="KEGG" id="mas:Mahau_2154"/>
<dbReference type="GO" id="GO:0005840">
    <property type="term" value="C:ribosome"/>
    <property type="evidence" value="ECO:0007669"/>
    <property type="project" value="UniProtKB-KW"/>
</dbReference>
<dbReference type="EMBL" id="CP002360">
    <property type="protein sequence ID" value="AEE97326.1"/>
    <property type="molecule type" value="Genomic_DNA"/>
</dbReference>
<dbReference type="InterPro" id="IPR001014">
    <property type="entry name" value="Ribosomal_uL23_CS"/>
</dbReference>
<evidence type="ECO:0000256" key="5">
    <source>
        <dbReference type="ARBA" id="ARBA00023274"/>
    </source>
</evidence>
<dbReference type="SUPFAM" id="SSF54189">
    <property type="entry name" value="Ribosomal proteins S24e, L23 and L15e"/>
    <property type="match status" value="1"/>
</dbReference>
<accession>F4A2Y3</accession>
<evidence type="ECO:0000313" key="8">
    <source>
        <dbReference type="EMBL" id="AEE97326.1"/>
    </source>
</evidence>
<evidence type="ECO:0000256" key="4">
    <source>
        <dbReference type="ARBA" id="ARBA00022980"/>
    </source>
</evidence>
<dbReference type="InterPro" id="IPR013025">
    <property type="entry name" value="Ribosomal_uL23-like"/>
</dbReference>
<dbReference type="GO" id="GO:0019843">
    <property type="term" value="F:rRNA binding"/>
    <property type="evidence" value="ECO:0007669"/>
    <property type="project" value="UniProtKB-UniRule"/>
</dbReference>
<dbReference type="eggNOG" id="COG0089">
    <property type="taxonomic scope" value="Bacteria"/>
</dbReference>
<dbReference type="HAMAP" id="MF_01369_B">
    <property type="entry name" value="Ribosomal_uL23_B"/>
    <property type="match status" value="1"/>
</dbReference>
<protein>
    <recommendedName>
        <fullName evidence="6">Large ribosomal subunit protein uL23</fullName>
    </recommendedName>
</protein>
<reference evidence="8 9" key="2">
    <citation type="journal article" date="2011" name="Stand. Genomic Sci.">
        <title>Complete genome sequence of Mahella australiensis type strain (50-1 BON).</title>
        <authorList>
            <person name="Sikorski J."/>
            <person name="Teshima H."/>
            <person name="Nolan M."/>
            <person name="Lucas S."/>
            <person name="Hammon N."/>
            <person name="Deshpande S."/>
            <person name="Cheng J.F."/>
            <person name="Pitluck S."/>
            <person name="Liolios K."/>
            <person name="Pagani I."/>
            <person name="Ivanova N."/>
            <person name="Huntemann M."/>
            <person name="Mavromatis K."/>
            <person name="Ovchinikova G."/>
            <person name="Pati A."/>
            <person name="Tapia R."/>
            <person name="Han C."/>
            <person name="Goodwin L."/>
            <person name="Chen A."/>
            <person name="Palaniappan K."/>
            <person name="Land M."/>
            <person name="Hauser L."/>
            <person name="Ngatchou-Djao O.D."/>
            <person name="Rohde M."/>
            <person name="Pukall R."/>
            <person name="Spring S."/>
            <person name="Abt B."/>
            <person name="Goker M."/>
            <person name="Detter J.C."/>
            <person name="Woyke T."/>
            <person name="Bristow J."/>
            <person name="Markowitz V."/>
            <person name="Hugenholtz P."/>
            <person name="Eisen J.A."/>
            <person name="Kyrpides N.C."/>
            <person name="Klenk H.P."/>
            <person name="Lapidus A."/>
        </authorList>
    </citation>
    <scope>NUCLEOTIDE SEQUENCE [LARGE SCALE GENOMIC DNA]</scope>
    <source>
        <strain evidence="9">DSM 15567 / CIP 107919 / 50-1 BON</strain>
    </source>
</reference>
<comment type="similarity">
    <text evidence="1 6 7">Belongs to the universal ribosomal protein uL23 family.</text>
</comment>
<keyword evidence="3 6" id="KW-0694">RNA-binding</keyword>
<evidence type="ECO:0000256" key="6">
    <source>
        <dbReference type="HAMAP-Rule" id="MF_01369"/>
    </source>
</evidence>
<evidence type="ECO:0000256" key="2">
    <source>
        <dbReference type="ARBA" id="ARBA00022730"/>
    </source>
</evidence>
<evidence type="ECO:0000313" key="9">
    <source>
        <dbReference type="Proteomes" id="UP000008457"/>
    </source>
</evidence>
<evidence type="ECO:0000256" key="1">
    <source>
        <dbReference type="ARBA" id="ARBA00006700"/>
    </source>
</evidence>
<comment type="subunit">
    <text evidence="6">Part of the 50S ribosomal subunit. Contacts protein L29, and trigger factor when it is bound to the ribosome.</text>
</comment>
<dbReference type="RefSeq" id="WP_013781754.1">
    <property type="nucleotide sequence ID" value="NC_015520.1"/>
</dbReference>
<dbReference type="OrthoDB" id="9793353at2"/>
<evidence type="ECO:0000256" key="7">
    <source>
        <dbReference type="RuleBase" id="RU003934"/>
    </source>
</evidence>
<dbReference type="Gene3D" id="3.30.70.330">
    <property type="match status" value="1"/>
</dbReference>
<comment type="function">
    <text evidence="6">One of the early assembly proteins it binds 23S rRNA. One of the proteins that surrounds the polypeptide exit tunnel on the outside of the ribosome. Forms the main docking site for trigger factor binding to the ribosome.</text>
</comment>
<dbReference type="PANTHER" id="PTHR11620">
    <property type="entry name" value="60S RIBOSOMAL PROTEIN L23A"/>
    <property type="match status" value="1"/>
</dbReference>
<sequence>MRDPHDIIIRPLLTEKTYGMMQDKRYTFKVAVDANKYQIKDAVEKIFDVKVKQVNTMNMRGKVKRMGANVGRRPNWKKAIVTLTSDSKAIQFFEGM</sequence>
<dbReference type="HOGENOM" id="CLU_037562_3_2_9"/>
<dbReference type="STRING" id="697281.Mahau_2154"/>
<keyword evidence="2 6" id="KW-0699">rRNA-binding</keyword>
<dbReference type="GO" id="GO:1990904">
    <property type="term" value="C:ribonucleoprotein complex"/>
    <property type="evidence" value="ECO:0007669"/>
    <property type="project" value="UniProtKB-KW"/>
</dbReference>
<dbReference type="InterPro" id="IPR012678">
    <property type="entry name" value="Ribosomal_uL23/eL15/eS24_sf"/>
</dbReference>
<dbReference type="Proteomes" id="UP000008457">
    <property type="component" value="Chromosome"/>
</dbReference>
<dbReference type="AlphaFoldDB" id="F4A2Y3"/>
<dbReference type="NCBIfam" id="NF004359">
    <property type="entry name" value="PRK05738.1-3"/>
    <property type="match status" value="1"/>
</dbReference>
<dbReference type="PROSITE" id="PS00050">
    <property type="entry name" value="RIBOSOMAL_L23"/>
    <property type="match status" value="1"/>
</dbReference>
<keyword evidence="5 6" id="KW-0687">Ribonucleoprotein</keyword>
<dbReference type="GO" id="GO:0003735">
    <property type="term" value="F:structural constituent of ribosome"/>
    <property type="evidence" value="ECO:0007669"/>
    <property type="project" value="InterPro"/>
</dbReference>